<keyword evidence="1" id="KW-1133">Transmembrane helix</keyword>
<keyword evidence="3" id="KW-1185">Reference proteome</keyword>
<evidence type="ECO:0000256" key="1">
    <source>
        <dbReference type="SAM" id="Phobius"/>
    </source>
</evidence>
<evidence type="ECO:0008006" key="4">
    <source>
        <dbReference type="Google" id="ProtNLM"/>
    </source>
</evidence>
<dbReference type="EMBL" id="JACHFD010000015">
    <property type="protein sequence ID" value="MBB5352706.1"/>
    <property type="molecule type" value="Genomic_DNA"/>
</dbReference>
<dbReference type="RefSeq" id="WP_184019968.1">
    <property type="nucleotide sequence ID" value="NZ_JACHFD010000015.1"/>
</dbReference>
<proteinExistence type="predicted"/>
<sequence>MKRGSRYWLLTVHRDGGYFFAGMVLIFALSGIALNHRDDWDPNFVIERQEIHRAPAAYDRETLQAWLVQAGISDPYRAHDFPSPRKIKVFTRSGSLLFDLEAGDGDYEAIRRRPLFYQLNSLHRRSGTAWKLYSDCFSMALIAISLSGLFLARGRYGFRWRGAALTALGLLAPLAFLWAG</sequence>
<keyword evidence="1" id="KW-0472">Membrane</keyword>
<dbReference type="PANTHER" id="PTHR40115:SF1">
    <property type="entry name" value="INNER MEMBRANE PROTEIN WITH PEPSY TM HELIX"/>
    <property type="match status" value="1"/>
</dbReference>
<keyword evidence="1" id="KW-0812">Transmembrane</keyword>
<organism evidence="2 3">
    <name type="scientific">Haloferula luteola</name>
    <dbReference type="NCBI Taxonomy" id="595692"/>
    <lineage>
        <taxon>Bacteria</taxon>
        <taxon>Pseudomonadati</taxon>
        <taxon>Verrucomicrobiota</taxon>
        <taxon>Verrucomicrobiia</taxon>
        <taxon>Verrucomicrobiales</taxon>
        <taxon>Verrucomicrobiaceae</taxon>
        <taxon>Haloferula</taxon>
    </lineage>
</organism>
<feature type="transmembrane region" description="Helical" evidence="1">
    <location>
        <begin position="132"/>
        <end position="152"/>
    </location>
</feature>
<dbReference type="Pfam" id="PF16357">
    <property type="entry name" value="PepSY_TM_like_2"/>
    <property type="match status" value="1"/>
</dbReference>
<name>A0A840V6P8_9BACT</name>
<reference evidence="2 3" key="1">
    <citation type="submission" date="2020-08" db="EMBL/GenBank/DDBJ databases">
        <title>Genomic Encyclopedia of Type Strains, Phase IV (KMG-IV): sequencing the most valuable type-strain genomes for metagenomic binning, comparative biology and taxonomic classification.</title>
        <authorList>
            <person name="Goeker M."/>
        </authorList>
    </citation>
    <scope>NUCLEOTIDE SEQUENCE [LARGE SCALE GENOMIC DNA]</scope>
    <source>
        <strain evidence="2 3">YC6886</strain>
    </source>
</reference>
<protein>
    <recommendedName>
        <fullName evidence="4">Peptidase</fullName>
    </recommendedName>
</protein>
<dbReference type="PANTHER" id="PTHR40115">
    <property type="entry name" value="INNER MEMBRANE PROTEIN WITH PEPSY TM HELIX"/>
    <property type="match status" value="1"/>
</dbReference>
<feature type="transmembrane region" description="Helical" evidence="1">
    <location>
        <begin position="16"/>
        <end position="34"/>
    </location>
</feature>
<dbReference type="InterPro" id="IPR032307">
    <property type="entry name" value="PepSY_TM-like_2"/>
</dbReference>
<comment type="caution">
    <text evidence="2">The sequence shown here is derived from an EMBL/GenBank/DDBJ whole genome shotgun (WGS) entry which is preliminary data.</text>
</comment>
<gene>
    <name evidence="2" type="ORF">HNR46_002954</name>
</gene>
<evidence type="ECO:0000313" key="3">
    <source>
        <dbReference type="Proteomes" id="UP000557717"/>
    </source>
</evidence>
<dbReference type="AlphaFoldDB" id="A0A840V6P8"/>
<accession>A0A840V6P8</accession>
<evidence type="ECO:0000313" key="2">
    <source>
        <dbReference type="EMBL" id="MBB5352706.1"/>
    </source>
</evidence>
<feature type="transmembrane region" description="Helical" evidence="1">
    <location>
        <begin position="158"/>
        <end position="179"/>
    </location>
</feature>
<dbReference type="Proteomes" id="UP000557717">
    <property type="component" value="Unassembled WGS sequence"/>
</dbReference>